<organism evidence="1 2">
    <name type="scientific">Corallococcus caeni</name>
    <dbReference type="NCBI Taxonomy" id="3082388"/>
    <lineage>
        <taxon>Bacteria</taxon>
        <taxon>Pseudomonadati</taxon>
        <taxon>Myxococcota</taxon>
        <taxon>Myxococcia</taxon>
        <taxon>Myxococcales</taxon>
        <taxon>Cystobacterineae</taxon>
        <taxon>Myxococcaceae</taxon>
        <taxon>Corallococcus</taxon>
    </lineage>
</organism>
<sequence length="177" mass="19857">MSTTVGGAFDRLLWNGLRPGEYSLSESEVGAKLSPEDQEAVLLFQLDEPHDELRHQEPDGTSICDGMFFYRRKLRAQPWLLFFELKRGSYFSKAVAQLTSAILLTAKNLHSRYTLDQVHAVVVSGVESPPDQQVLQKQFRAQLSKHKIRASLGFVTCPLKGAADLREELLSRVRAVG</sequence>
<gene>
    <name evidence="1" type="ORF">ASNO1_01660</name>
</gene>
<evidence type="ECO:0008006" key="3">
    <source>
        <dbReference type="Google" id="ProtNLM"/>
    </source>
</evidence>
<evidence type="ECO:0000313" key="2">
    <source>
        <dbReference type="Proteomes" id="UP001342631"/>
    </source>
</evidence>
<dbReference type="RefSeq" id="WP_338266888.1">
    <property type="nucleotide sequence ID" value="NZ_BTTW01000006.1"/>
</dbReference>
<accession>A0ABQ6QJP3</accession>
<evidence type="ECO:0000313" key="1">
    <source>
        <dbReference type="EMBL" id="GMU03914.1"/>
    </source>
</evidence>
<name>A0ABQ6QJP3_9BACT</name>
<dbReference type="EMBL" id="BTTX01000001">
    <property type="protein sequence ID" value="GMU03914.1"/>
    <property type="molecule type" value="Genomic_DNA"/>
</dbReference>
<keyword evidence="2" id="KW-1185">Reference proteome</keyword>
<dbReference type="Proteomes" id="UP001342631">
    <property type="component" value="Unassembled WGS sequence"/>
</dbReference>
<reference evidence="1 2" key="1">
    <citation type="journal article" date="2024" name="Arch. Microbiol.">
        <title>Corallococcus caeni sp. nov., a novel myxobacterium isolated from activated sludge.</title>
        <authorList>
            <person name="Tomita S."/>
            <person name="Nakai R."/>
            <person name="Kuroda K."/>
            <person name="Kurashita H."/>
            <person name="Hatamoto M."/>
            <person name="Yamaguchi T."/>
            <person name="Narihiro T."/>
        </authorList>
    </citation>
    <scope>NUCLEOTIDE SEQUENCE [LARGE SCALE GENOMIC DNA]</scope>
    <source>
        <strain evidence="1 2">NO1</strain>
    </source>
</reference>
<proteinExistence type="predicted"/>
<protein>
    <recommendedName>
        <fullName evidence="3">DUF669 domain-containing protein</fullName>
    </recommendedName>
</protein>
<comment type="caution">
    <text evidence="1">The sequence shown here is derived from an EMBL/GenBank/DDBJ whole genome shotgun (WGS) entry which is preliminary data.</text>
</comment>